<keyword evidence="22" id="KW-1185">Reference proteome</keyword>
<dbReference type="SUPFAM" id="SSF81585">
    <property type="entry name" value="PsbU/PolX domain-like"/>
    <property type="match status" value="1"/>
</dbReference>
<feature type="region of interest" description="Disordered" evidence="18">
    <location>
        <begin position="693"/>
        <end position="735"/>
    </location>
</feature>
<evidence type="ECO:0000256" key="13">
    <source>
        <dbReference type="ARBA" id="ARBA00023239"/>
    </source>
</evidence>
<dbReference type="Gene3D" id="4.10.60.10">
    <property type="entry name" value="Zinc finger, CCHC-type"/>
    <property type="match status" value="1"/>
</dbReference>
<dbReference type="SUPFAM" id="SSF47802">
    <property type="entry name" value="DNA polymerase beta, N-terminal domain-like"/>
    <property type="match status" value="1"/>
</dbReference>
<feature type="region of interest" description="Disordered" evidence="18">
    <location>
        <begin position="464"/>
        <end position="514"/>
    </location>
</feature>
<keyword evidence="13" id="KW-0456">Lyase</keyword>
<evidence type="ECO:0000256" key="12">
    <source>
        <dbReference type="ARBA" id="ARBA00023204"/>
    </source>
</evidence>
<dbReference type="GO" id="GO:0008270">
    <property type="term" value="F:zinc ion binding"/>
    <property type="evidence" value="ECO:0007669"/>
    <property type="project" value="UniProtKB-KW"/>
</dbReference>
<feature type="region of interest" description="Disordered" evidence="18">
    <location>
        <begin position="1"/>
        <end position="47"/>
    </location>
</feature>
<feature type="compositionally biased region" description="Polar residues" evidence="18">
    <location>
        <begin position="10"/>
        <end position="24"/>
    </location>
</feature>
<dbReference type="AlphaFoldDB" id="A0AAD4H3G3"/>
<dbReference type="InterPro" id="IPR043519">
    <property type="entry name" value="NT_sf"/>
</dbReference>
<comment type="similarity">
    <text evidence="2">Belongs to the DNA polymerase type-X family.</text>
</comment>
<dbReference type="InterPro" id="IPR019843">
    <property type="entry name" value="DNA_pol-X_BS"/>
</dbReference>
<dbReference type="PROSITE" id="PS50172">
    <property type="entry name" value="BRCT"/>
    <property type="match status" value="1"/>
</dbReference>
<comment type="subcellular location">
    <subcellularLocation>
        <location evidence="1">Nucleus</location>
    </subcellularLocation>
</comment>
<keyword evidence="17" id="KW-0862">Zinc</keyword>
<feature type="domain" description="CCHC-type" evidence="19">
    <location>
        <begin position="749"/>
        <end position="765"/>
    </location>
</feature>
<dbReference type="Pfam" id="PF14792">
    <property type="entry name" value="DNA_pol_B_palm"/>
    <property type="match status" value="1"/>
</dbReference>
<feature type="compositionally biased region" description="Basic and acidic residues" evidence="18">
    <location>
        <begin position="340"/>
        <end position="354"/>
    </location>
</feature>
<keyword evidence="11" id="KW-0238">DNA-binding</keyword>
<keyword evidence="4" id="KW-0237">DNA synthesis</keyword>
<keyword evidence="7" id="KW-0235">DNA replication</keyword>
<dbReference type="InterPro" id="IPR002054">
    <property type="entry name" value="DNA-dir_DNA_pol_X"/>
</dbReference>
<dbReference type="Gene3D" id="1.10.150.110">
    <property type="entry name" value="DNA polymerase beta, N-terminal domain-like"/>
    <property type="match status" value="1"/>
</dbReference>
<protein>
    <recommendedName>
        <fullName evidence="3">DNA-directed DNA polymerase</fullName>
        <ecNumber evidence="3">2.7.7.7</ecNumber>
    </recommendedName>
</protein>
<dbReference type="GO" id="GO:0006260">
    <property type="term" value="P:DNA replication"/>
    <property type="evidence" value="ECO:0007669"/>
    <property type="project" value="UniProtKB-KW"/>
</dbReference>
<organism evidence="21 22">
    <name type="scientific">Linnemannia exigua</name>
    <dbReference type="NCBI Taxonomy" id="604196"/>
    <lineage>
        <taxon>Eukaryota</taxon>
        <taxon>Fungi</taxon>
        <taxon>Fungi incertae sedis</taxon>
        <taxon>Mucoromycota</taxon>
        <taxon>Mortierellomycotina</taxon>
        <taxon>Mortierellomycetes</taxon>
        <taxon>Mortierellales</taxon>
        <taxon>Mortierellaceae</taxon>
        <taxon>Linnemannia</taxon>
    </lineage>
</organism>
<dbReference type="Pfam" id="PF14716">
    <property type="entry name" value="HHH_8"/>
    <property type="match status" value="1"/>
</dbReference>
<keyword evidence="8" id="KW-0479">Metal-binding</keyword>
<evidence type="ECO:0000256" key="17">
    <source>
        <dbReference type="PROSITE-ProRule" id="PRU00047"/>
    </source>
</evidence>
<sequence>MPRDNKNNRNKSNQHSPMSHSSNVKIRPSIPPPPPPPPSPPSALRLTDREALFARLDSAIESAAEEDAGRIPKNLLAGPDLKVESAGKKRRIVPAPVAASASSHHHTLTTIVSKTSPDTAPVPVLSSPSSVSISMDSFNNSHLIDKSLSKQPTHIAPPTRISHGSLKDVPSSVQSDLSTSLLFDQLHSAYPNTHFKHRQPSSSILSPDAPFMELSTVSTSTIQKKATAGQRSLSPPHEQTLSQKAPPLSPLGSVARIERCHDDASVINPIYTSQPLTSSLDDIESIDKSSNEPIATSIAPSFTPAAIVIGDDGPQQPVSNVEKNHTFLDGSAAPNRHTKKRDERTNRDMSRSDAKSTATGHHSNTSHSSGSSSSPPPAPASPTRAVGRSKKEKPVFATVASRIGSRRKQHVPEGSSTAPPPSSTRVTKGATKPMATSSALISGSVIEIDDDSGCDDNERMMIIDDPPASTATSGSSASKTLATGSSTSISHSERANSSIPSIPPTTSTTSAGKATTPPVRLYVIPAFMDKLVYSLSRDRALQLKWEWLGPMEKTLSTDPRGNQDALPLDQERTTHIVTALSDMDKVKKYFHVETINPNIDVVNNLWLADAILYKRPMEPEGYRIAGSKLQKIIPVKFPVVNTPPLPPIGALLAEPGTEKQHHQAQFESVDGNESGEQQDFNDIVLGIKEGSLEGGEISEDDHDAEQSQESEEDYIKAGGNDVKEKEAESSTGTAKLSPEVLEKLKKESRCFECQEQGHWANKCPKASKRGTKDEVLLQIISSGKSEGKRRSKVLYRCQESHTAGQKDEPRYNKAILEQLKILMDHYETNKVKGSNEHFKVINYRKAITAIRALDYEITSEEMALKVPRVGKKLAQKIGECVALGRIKKLDHLNWDQEKSKTETLFRSVYGVGSEKATEWYNKGLRTLDDLRELPDLNKNQVSGLKFYNDLMKRIPRSEVEQIGKIVEEAAHKLHPEIQSQVTGSYRRGKPDCGDIDIVVARPNVDNGDELFMIMDHILNNLINQGFLVDHLSLPAWEDSMATRPKHFKYMGICKLAGEGQIHRHIDILVVPWIHLGAVLLYFTGNDICNRSMRLLAANRGMRLSDKGLFDNVLRGKNRKKVNEGRWVAGRTEREIFDYLKIKYLEPYEREC</sequence>
<gene>
    <name evidence="21" type="ORF">BGZ95_000423</name>
</gene>
<feature type="active site" description="Nucleophile; Schiff-base intermediate with DNA; for 5'-dRP lyase activity" evidence="16">
    <location>
        <position position="876"/>
    </location>
</feature>
<feature type="compositionally biased region" description="Low complexity" evidence="18">
    <location>
        <begin position="356"/>
        <end position="373"/>
    </location>
</feature>
<evidence type="ECO:0000256" key="4">
    <source>
        <dbReference type="ARBA" id="ARBA00022634"/>
    </source>
</evidence>
<dbReference type="Pfam" id="PF10391">
    <property type="entry name" value="DNA_pol_lambd_f"/>
    <property type="match status" value="1"/>
</dbReference>
<dbReference type="InterPro" id="IPR036875">
    <property type="entry name" value="Znf_CCHC_sf"/>
</dbReference>
<feature type="compositionally biased region" description="Acidic residues" evidence="18">
    <location>
        <begin position="696"/>
        <end position="712"/>
    </location>
</feature>
<dbReference type="EMBL" id="JAAAIL010001076">
    <property type="protein sequence ID" value="KAG0271721.1"/>
    <property type="molecule type" value="Genomic_DNA"/>
</dbReference>
<evidence type="ECO:0000256" key="5">
    <source>
        <dbReference type="ARBA" id="ARBA00022679"/>
    </source>
</evidence>
<keyword evidence="6" id="KW-0548">Nucleotidyltransferase</keyword>
<dbReference type="InterPro" id="IPR001878">
    <property type="entry name" value="Znf_CCHC"/>
</dbReference>
<dbReference type="Pfam" id="PF14791">
    <property type="entry name" value="DNA_pol_B_thumb"/>
    <property type="match status" value="1"/>
</dbReference>
<feature type="region of interest" description="Disordered" evidence="18">
    <location>
        <begin position="222"/>
        <end position="250"/>
    </location>
</feature>
<proteinExistence type="inferred from homology"/>
<dbReference type="SUPFAM" id="SSF81301">
    <property type="entry name" value="Nucleotidyltransferase"/>
    <property type="match status" value="1"/>
</dbReference>
<name>A0AAD4H3G3_9FUNG</name>
<dbReference type="PANTHER" id="PTHR11276:SF28">
    <property type="entry name" value="DNA POLYMERASE LAMBDA"/>
    <property type="match status" value="1"/>
</dbReference>
<dbReference type="GO" id="GO:0003887">
    <property type="term" value="F:DNA-directed DNA polymerase activity"/>
    <property type="evidence" value="ECO:0007669"/>
    <property type="project" value="UniProtKB-KW"/>
</dbReference>
<keyword evidence="14" id="KW-0539">Nucleus</keyword>
<keyword evidence="17" id="KW-0863">Zinc-finger</keyword>
<evidence type="ECO:0000256" key="10">
    <source>
        <dbReference type="ARBA" id="ARBA00022932"/>
    </source>
</evidence>
<dbReference type="GO" id="GO:0005634">
    <property type="term" value="C:nucleus"/>
    <property type="evidence" value="ECO:0007669"/>
    <property type="project" value="UniProtKB-SubCell"/>
</dbReference>
<dbReference type="InterPro" id="IPR018944">
    <property type="entry name" value="DNA_pol_lambd_fingers_domain"/>
</dbReference>
<dbReference type="SMART" id="SM00483">
    <property type="entry name" value="POLXc"/>
    <property type="match status" value="1"/>
</dbReference>
<evidence type="ECO:0000256" key="1">
    <source>
        <dbReference type="ARBA" id="ARBA00004123"/>
    </source>
</evidence>
<evidence type="ECO:0000256" key="8">
    <source>
        <dbReference type="ARBA" id="ARBA00022723"/>
    </source>
</evidence>
<reference evidence="21" key="1">
    <citation type="journal article" date="2020" name="Fungal Divers.">
        <title>Resolving the Mortierellaceae phylogeny through synthesis of multi-gene phylogenetics and phylogenomics.</title>
        <authorList>
            <person name="Vandepol N."/>
            <person name="Liber J."/>
            <person name="Desiro A."/>
            <person name="Na H."/>
            <person name="Kennedy M."/>
            <person name="Barry K."/>
            <person name="Grigoriev I.V."/>
            <person name="Miller A.N."/>
            <person name="O'Donnell K."/>
            <person name="Stajich J.E."/>
            <person name="Bonito G."/>
        </authorList>
    </citation>
    <scope>NUCLEOTIDE SEQUENCE</scope>
    <source>
        <strain evidence="21">NRRL 28262</strain>
    </source>
</reference>
<evidence type="ECO:0000259" key="19">
    <source>
        <dbReference type="PROSITE" id="PS50158"/>
    </source>
</evidence>
<dbReference type="InterPro" id="IPR029398">
    <property type="entry name" value="PolB_thumb"/>
</dbReference>
<keyword evidence="12" id="KW-0234">DNA repair</keyword>
<comment type="catalytic activity">
    <reaction evidence="15">
        <text>DNA(n) + a 2'-deoxyribonucleoside 5'-triphosphate = DNA(n+1) + diphosphate</text>
        <dbReference type="Rhea" id="RHEA:22508"/>
        <dbReference type="Rhea" id="RHEA-COMP:17339"/>
        <dbReference type="Rhea" id="RHEA-COMP:17340"/>
        <dbReference type="ChEBI" id="CHEBI:33019"/>
        <dbReference type="ChEBI" id="CHEBI:61560"/>
        <dbReference type="ChEBI" id="CHEBI:173112"/>
        <dbReference type="EC" id="2.7.7.7"/>
    </reaction>
</comment>
<dbReference type="InterPro" id="IPR028207">
    <property type="entry name" value="DNA_pol_B_palm_palm"/>
</dbReference>
<evidence type="ECO:0000259" key="20">
    <source>
        <dbReference type="PROSITE" id="PS50172"/>
    </source>
</evidence>
<dbReference type="InterPro" id="IPR001357">
    <property type="entry name" value="BRCT_dom"/>
</dbReference>
<dbReference type="SMART" id="SM00343">
    <property type="entry name" value="ZnF_C2HC"/>
    <property type="match status" value="1"/>
</dbReference>
<dbReference type="PANTHER" id="PTHR11276">
    <property type="entry name" value="DNA POLYMERASE TYPE-X FAMILY MEMBER"/>
    <property type="match status" value="1"/>
</dbReference>
<dbReference type="InterPro" id="IPR022312">
    <property type="entry name" value="DNA_pol_X"/>
</dbReference>
<dbReference type="SUPFAM" id="SSF57756">
    <property type="entry name" value="Retrovirus zinc finger-like domains"/>
    <property type="match status" value="1"/>
</dbReference>
<keyword evidence="10" id="KW-0239">DNA-directed DNA polymerase</keyword>
<evidence type="ECO:0000256" key="6">
    <source>
        <dbReference type="ARBA" id="ARBA00022695"/>
    </source>
</evidence>
<dbReference type="InterPro" id="IPR027421">
    <property type="entry name" value="DNA_pol_lamdba_lyase_dom_sf"/>
</dbReference>
<dbReference type="FunFam" id="1.10.150.20:FF:000010">
    <property type="entry name" value="DNA polymerase lambda"/>
    <property type="match status" value="1"/>
</dbReference>
<dbReference type="Gene3D" id="3.30.210.10">
    <property type="entry name" value="DNA polymerase, thumb domain"/>
    <property type="match status" value="1"/>
</dbReference>
<keyword evidence="9" id="KW-0227">DNA damage</keyword>
<evidence type="ECO:0000256" key="18">
    <source>
        <dbReference type="SAM" id="MobiDB-lite"/>
    </source>
</evidence>
<feature type="region of interest" description="Disordered" evidence="18">
    <location>
        <begin position="306"/>
        <end position="438"/>
    </location>
</feature>
<feature type="compositionally biased region" description="Low complexity" evidence="18">
    <location>
        <begin position="497"/>
        <end position="514"/>
    </location>
</feature>
<dbReference type="CDD" id="cd00141">
    <property type="entry name" value="NT_POLXc"/>
    <property type="match status" value="1"/>
</dbReference>
<dbReference type="InterPro" id="IPR010996">
    <property type="entry name" value="HHH_MUS81"/>
</dbReference>
<dbReference type="GO" id="GO:0016829">
    <property type="term" value="F:lyase activity"/>
    <property type="evidence" value="ECO:0007669"/>
    <property type="project" value="UniProtKB-KW"/>
</dbReference>
<dbReference type="GO" id="GO:0006303">
    <property type="term" value="P:double-strand break repair via nonhomologous end joining"/>
    <property type="evidence" value="ECO:0007669"/>
    <property type="project" value="TreeGrafter"/>
</dbReference>
<dbReference type="Gene3D" id="1.10.150.20">
    <property type="entry name" value="5' to 3' exonuclease, C-terminal subdomain"/>
    <property type="match status" value="1"/>
</dbReference>
<dbReference type="InterPro" id="IPR002008">
    <property type="entry name" value="DNA_pol_X_beta-like"/>
</dbReference>
<dbReference type="Proteomes" id="UP001194580">
    <property type="component" value="Unassembled WGS sequence"/>
</dbReference>
<dbReference type="PROSITE" id="PS50158">
    <property type="entry name" value="ZF_CCHC"/>
    <property type="match status" value="1"/>
</dbReference>
<evidence type="ECO:0000313" key="21">
    <source>
        <dbReference type="EMBL" id="KAG0271721.1"/>
    </source>
</evidence>
<feature type="compositionally biased region" description="Pro residues" evidence="18">
    <location>
        <begin position="29"/>
        <end position="41"/>
    </location>
</feature>
<comment type="caution">
    <text evidence="21">The sequence shown here is derived from an EMBL/GenBank/DDBJ whole genome shotgun (WGS) entry which is preliminary data.</text>
</comment>
<evidence type="ECO:0000256" key="2">
    <source>
        <dbReference type="ARBA" id="ARBA00008323"/>
    </source>
</evidence>
<accession>A0AAD4H3G3</accession>
<evidence type="ECO:0000256" key="16">
    <source>
        <dbReference type="PIRSR" id="PIRSR622312-50"/>
    </source>
</evidence>
<evidence type="ECO:0000256" key="3">
    <source>
        <dbReference type="ARBA" id="ARBA00012417"/>
    </source>
</evidence>
<evidence type="ECO:0000256" key="9">
    <source>
        <dbReference type="ARBA" id="ARBA00022763"/>
    </source>
</evidence>
<evidence type="ECO:0000256" key="7">
    <source>
        <dbReference type="ARBA" id="ARBA00022705"/>
    </source>
</evidence>
<dbReference type="InterPro" id="IPR037160">
    <property type="entry name" value="DNA_Pol_thumb_sf"/>
</dbReference>
<dbReference type="EC" id="2.7.7.7" evidence="3"/>
<dbReference type="Gene3D" id="3.30.460.10">
    <property type="entry name" value="Beta Polymerase, domain 2"/>
    <property type="match status" value="1"/>
</dbReference>
<evidence type="ECO:0000313" key="22">
    <source>
        <dbReference type="Proteomes" id="UP001194580"/>
    </source>
</evidence>
<feature type="domain" description="BRCT" evidence="20">
    <location>
        <begin position="561"/>
        <end position="624"/>
    </location>
</feature>
<evidence type="ECO:0000256" key="11">
    <source>
        <dbReference type="ARBA" id="ARBA00023125"/>
    </source>
</evidence>
<feature type="compositionally biased region" description="Low complexity" evidence="18">
    <location>
        <begin position="468"/>
        <end position="488"/>
    </location>
</feature>
<dbReference type="PROSITE" id="PS00522">
    <property type="entry name" value="DNA_POLYMERASE_X"/>
    <property type="match status" value="1"/>
</dbReference>
<dbReference type="PRINTS" id="PR00870">
    <property type="entry name" value="DNAPOLXBETA"/>
</dbReference>
<evidence type="ECO:0000256" key="14">
    <source>
        <dbReference type="ARBA" id="ARBA00023242"/>
    </source>
</evidence>
<dbReference type="GO" id="GO:0003677">
    <property type="term" value="F:DNA binding"/>
    <property type="evidence" value="ECO:0007669"/>
    <property type="project" value="UniProtKB-KW"/>
</dbReference>
<dbReference type="PRINTS" id="PR00869">
    <property type="entry name" value="DNAPOLX"/>
</dbReference>
<keyword evidence="5" id="KW-0808">Transferase</keyword>
<feature type="compositionally biased region" description="Polar residues" evidence="18">
    <location>
        <begin position="222"/>
        <end position="243"/>
    </location>
</feature>
<evidence type="ECO:0000256" key="15">
    <source>
        <dbReference type="ARBA" id="ARBA00049244"/>
    </source>
</evidence>